<dbReference type="Proteomes" id="UP000481087">
    <property type="component" value="Unassembled WGS sequence"/>
</dbReference>
<gene>
    <name evidence="3" type="ORF">GQF01_01250</name>
</gene>
<proteinExistence type="predicted"/>
<dbReference type="Gene3D" id="3.40.50.410">
    <property type="entry name" value="von Willebrand factor, type A domain"/>
    <property type="match status" value="1"/>
</dbReference>
<evidence type="ECO:0000313" key="3">
    <source>
        <dbReference type="EMBL" id="MZQ80766.1"/>
    </source>
</evidence>
<feature type="domain" description="VWFA" evidence="2">
    <location>
        <begin position="259"/>
        <end position="428"/>
    </location>
</feature>
<organism evidence="3 4">
    <name type="scientific">Paenibacillus silvestris</name>
    <dbReference type="NCBI Taxonomy" id="2606219"/>
    <lineage>
        <taxon>Bacteria</taxon>
        <taxon>Bacillati</taxon>
        <taxon>Bacillota</taxon>
        <taxon>Bacilli</taxon>
        <taxon>Bacillales</taxon>
        <taxon>Paenibacillaceae</taxon>
        <taxon>Paenibacillus</taxon>
    </lineage>
</organism>
<reference evidence="3 4" key="1">
    <citation type="submission" date="2019-12" db="EMBL/GenBank/DDBJ databases">
        <title>Paenibacillus sp. nov. sp. isolated from soil.</title>
        <authorList>
            <person name="Kim J."/>
            <person name="Jeong S.E."/>
            <person name="Jung H.S."/>
            <person name="Jeon C.O."/>
        </authorList>
    </citation>
    <scope>NUCLEOTIDE SEQUENCE [LARGE SCALE GENOMIC DNA]</scope>
    <source>
        <strain evidence="3 4">5J-6</strain>
    </source>
</reference>
<dbReference type="AlphaFoldDB" id="A0A6L8UUE7"/>
<dbReference type="RefSeq" id="WP_161404982.1">
    <property type="nucleotide sequence ID" value="NZ_WTUZ01000004.1"/>
</dbReference>
<dbReference type="SUPFAM" id="SSF53300">
    <property type="entry name" value="vWA-like"/>
    <property type="match status" value="1"/>
</dbReference>
<dbReference type="SMART" id="SM00327">
    <property type="entry name" value="VWA"/>
    <property type="match status" value="1"/>
</dbReference>
<dbReference type="EMBL" id="WTUZ01000004">
    <property type="protein sequence ID" value="MZQ80766.1"/>
    <property type="molecule type" value="Genomic_DNA"/>
</dbReference>
<keyword evidence="4" id="KW-1185">Reference proteome</keyword>
<dbReference type="InterPro" id="IPR036465">
    <property type="entry name" value="vWFA_dom_sf"/>
</dbReference>
<dbReference type="InterPro" id="IPR002035">
    <property type="entry name" value="VWF_A"/>
</dbReference>
<evidence type="ECO:0000259" key="2">
    <source>
        <dbReference type="SMART" id="SM00327"/>
    </source>
</evidence>
<dbReference type="Pfam" id="PF01882">
    <property type="entry name" value="DUF58"/>
    <property type="match status" value="1"/>
</dbReference>
<keyword evidence="1" id="KW-0812">Transmembrane</keyword>
<keyword evidence="1" id="KW-1133">Transmembrane helix</keyword>
<protein>
    <submittedName>
        <fullName evidence="3">DUF58 domain-containing protein</fullName>
    </submittedName>
</protein>
<dbReference type="InterPro" id="IPR002881">
    <property type="entry name" value="DUF58"/>
</dbReference>
<feature type="transmembrane region" description="Helical" evidence="1">
    <location>
        <begin position="30"/>
        <end position="47"/>
    </location>
</feature>
<comment type="caution">
    <text evidence="3">The sequence shown here is derived from an EMBL/GenBank/DDBJ whole genome shotgun (WGS) entry which is preliminary data.</text>
</comment>
<sequence length="465" mass="52613">MTKSFKKRSALFRFLDKTFFHDFILPTRRLIGLVLIGAAGMLIAALFGAVLPVFWSFNALLLVLSAIDLLLLPKRSSWKIRRILPEQADVRNTFEVSLELGSLDLELGLGLERSAVHVELMDHLPYTFQLESSQLSGIFQGKSAAFGYTTTATERGRYGFENVYLRYFGGMGLWKKQLLLSSSNTIEIYPDLSQVRGVLNAVQDVLIVEGHRVFKKQRSGSEFHYIRDYVQGDDIRLINWKASARATKLMTNLFQPEKGKIVTIVLDCGRQMAIELEGQVKLDRALEAALTLAAVALKQGDQVALIAYSNKVKVYVPAGKGLPHLQALTRAVYDLRTDFVESSTQIAFAHVLRFLKKRSLVVLFSDMESYLYNQEMLPYVQRLRKSHQVLLLSLQDPLIHEWARVRAEDSRQAYKMSMAHKFTTDRTAYVNEMAGRGIPVMDVPADQLTLSAVNAYLDLKARDRL</sequence>
<name>A0A6L8UUE7_9BACL</name>
<dbReference type="PANTHER" id="PTHR33608:SF3">
    <property type="entry name" value="SLR2013 PROTEIN"/>
    <property type="match status" value="1"/>
</dbReference>
<evidence type="ECO:0000313" key="4">
    <source>
        <dbReference type="Proteomes" id="UP000481087"/>
    </source>
</evidence>
<accession>A0A6L8UUE7</accession>
<keyword evidence="1" id="KW-0472">Membrane</keyword>
<dbReference type="PANTHER" id="PTHR33608">
    <property type="entry name" value="BLL2464 PROTEIN"/>
    <property type="match status" value="1"/>
</dbReference>
<evidence type="ECO:0000256" key="1">
    <source>
        <dbReference type="SAM" id="Phobius"/>
    </source>
</evidence>